<dbReference type="PROSITE" id="PS51385">
    <property type="entry name" value="YJEF_N"/>
    <property type="match status" value="1"/>
</dbReference>
<dbReference type="SUPFAM" id="SSF53613">
    <property type="entry name" value="Ribokinase-like"/>
    <property type="match status" value="1"/>
</dbReference>
<dbReference type="HAMAP" id="MF_01965">
    <property type="entry name" value="NADHX_dehydratase"/>
    <property type="match status" value="1"/>
</dbReference>
<keyword evidence="23" id="KW-1185">Reference proteome</keyword>
<protein>
    <recommendedName>
        <fullName evidence="19">Bifunctional NAD(P)H-hydrate repair enzyme</fullName>
    </recommendedName>
    <alternativeName>
        <fullName evidence="19">Nicotinamide nucleotide repair protein</fullName>
    </alternativeName>
    <domain>
        <recommendedName>
            <fullName evidence="19">ADP-dependent (S)-NAD(P)H-hydrate dehydratase</fullName>
            <ecNumber evidence="19">4.2.1.136</ecNumber>
        </recommendedName>
        <alternativeName>
            <fullName evidence="19">ADP-dependent NAD(P)HX dehydratase</fullName>
        </alternativeName>
    </domain>
    <domain>
        <recommendedName>
            <fullName evidence="19">NAD(P)H-hydrate epimerase</fullName>
            <ecNumber evidence="19">5.1.99.6</ecNumber>
        </recommendedName>
    </domain>
</protein>
<dbReference type="InterPro" id="IPR004443">
    <property type="entry name" value="YjeF_N_dom"/>
</dbReference>
<comment type="subunit">
    <text evidence="17">Homotetramer.</text>
</comment>
<evidence type="ECO:0000256" key="7">
    <source>
        <dbReference type="ARBA" id="ARBA00022840"/>
    </source>
</evidence>
<evidence type="ECO:0000256" key="16">
    <source>
        <dbReference type="ARBA" id="ARBA00049209"/>
    </source>
</evidence>
<comment type="similarity">
    <text evidence="17">Belongs to the NnrD/CARKD family.</text>
</comment>
<comment type="catalytic activity">
    <reaction evidence="1 18 19">
        <text>(6R)-NADHX = (6S)-NADHX</text>
        <dbReference type="Rhea" id="RHEA:32215"/>
        <dbReference type="ChEBI" id="CHEBI:64074"/>
        <dbReference type="ChEBI" id="CHEBI:64075"/>
        <dbReference type="EC" id="5.1.99.6"/>
    </reaction>
</comment>
<dbReference type="PROSITE" id="PS51383">
    <property type="entry name" value="YJEF_C_3"/>
    <property type="match status" value="1"/>
</dbReference>
<evidence type="ECO:0000256" key="9">
    <source>
        <dbReference type="ARBA" id="ARBA00022958"/>
    </source>
</evidence>
<feature type="binding site" evidence="17">
    <location>
        <position position="445"/>
    </location>
    <ligand>
        <name>AMP</name>
        <dbReference type="ChEBI" id="CHEBI:456215"/>
    </ligand>
</feature>
<organism evidence="22 23">
    <name type="scientific">Vibrio thalassae</name>
    <dbReference type="NCBI Taxonomy" id="1243014"/>
    <lineage>
        <taxon>Bacteria</taxon>
        <taxon>Pseudomonadati</taxon>
        <taxon>Pseudomonadota</taxon>
        <taxon>Gammaproteobacteria</taxon>
        <taxon>Vibrionales</taxon>
        <taxon>Vibrionaceae</taxon>
        <taxon>Vibrio</taxon>
    </lineage>
</organism>
<comment type="function">
    <text evidence="14 19">Bifunctional enzyme that catalyzes the epimerization of the S- and R-forms of NAD(P)HX and the dehydration of the S-form of NAD(P)HX at the expense of ADP, which is converted to AMP. This allows the repair of both epimers of NAD(P)HX, a damaged form of NAD(P)H that is a result of enzymatic or heat-dependent hydration.</text>
</comment>
<evidence type="ECO:0000256" key="5">
    <source>
        <dbReference type="ARBA" id="ARBA00022723"/>
    </source>
</evidence>
<name>A0A240EMQ6_9VIBR</name>
<evidence type="ECO:0000256" key="19">
    <source>
        <dbReference type="PIRNR" id="PIRNR017184"/>
    </source>
</evidence>
<dbReference type="GO" id="GO:0046872">
    <property type="term" value="F:metal ion binding"/>
    <property type="evidence" value="ECO:0007669"/>
    <property type="project" value="UniProtKB-UniRule"/>
</dbReference>
<evidence type="ECO:0000256" key="13">
    <source>
        <dbReference type="ARBA" id="ARBA00023268"/>
    </source>
</evidence>
<dbReference type="GO" id="GO:0110051">
    <property type="term" value="P:metabolite repair"/>
    <property type="evidence" value="ECO:0007669"/>
    <property type="project" value="TreeGrafter"/>
</dbReference>
<reference evidence="23" key="1">
    <citation type="submission" date="2016-06" db="EMBL/GenBank/DDBJ databases">
        <authorList>
            <person name="Rodrigo-Torres L."/>
            <person name="Arahal R.D."/>
            <person name="Lucena T."/>
        </authorList>
    </citation>
    <scope>NUCLEOTIDE SEQUENCE [LARGE SCALE GENOMIC DNA]</scope>
    <source>
        <strain evidence="23">CECT8203</strain>
    </source>
</reference>
<keyword evidence="7 17" id="KW-0067">ATP-binding</keyword>
<dbReference type="GO" id="GO:0052855">
    <property type="term" value="F:ADP-dependent NAD(P)H-hydrate dehydratase activity"/>
    <property type="evidence" value="ECO:0007669"/>
    <property type="project" value="UniProtKB-UniRule"/>
</dbReference>
<dbReference type="InterPro" id="IPR000631">
    <property type="entry name" value="CARKD"/>
</dbReference>
<accession>A0A240EMQ6</accession>
<dbReference type="GO" id="GO:0052856">
    <property type="term" value="F:NAD(P)HX epimerase activity"/>
    <property type="evidence" value="ECO:0007669"/>
    <property type="project" value="UniProtKB-UniRule"/>
</dbReference>
<dbReference type="Gene3D" id="3.40.1190.20">
    <property type="match status" value="1"/>
</dbReference>
<feature type="binding site" evidence="18">
    <location>
        <begin position="137"/>
        <end position="143"/>
    </location>
    <ligand>
        <name>(6S)-NADPHX</name>
        <dbReference type="ChEBI" id="CHEBI:64076"/>
    </ligand>
</feature>
<evidence type="ECO:0000256" key="15">
    <source>
        <dbReference type="ARBA" id="ARBA00048238"/>
    </source>
</evidence>
<feature type="binding site" evidence="18">
    <location>
        <position position="133"/>
    </location>
    <ligand>
        <name>K(+)</name>
        <dbReference type="ChEBI" id="CHEBI:29103"/>
    </ligand>
</feature>
<dbReference type="InterPro" id="IPR017953">
    <property type="entry name" value="Carbohydrate_kinase_pred_CS"/>
</dbReference>
<evidence type="ECO:0000256" key="1">
    <source>
        <dbReference type="ARBA" id="ARBA00000013"/>
    </source>
</evidence>
<evidence type="ECO:0000256" key="8">
    <source>
        <dbReference type="ARBA" id="ARBA00022857"/>
    </source>
</evidence>
<evidence type="ECO:0000259" key="20">
    <source>
        <dbReference type="PROSITE" id="PS51383"/>
    </source>
</evidence>
<feature type="domain" description="YjeF C-terminal" evidence="20">
    <location>
        <begin position="232"/>
        <end position="505"/>
    </location>
</feature>
<keyword evidence="12 17" id="KW-0456">Lyase</keyword>
<comment type="catalytic activity">
    <reaction evidence="16 17 19">
        <text>(6S)-NADPHX + ADP = AMP + phosphate + NADPH + H(+)</text>
        <dbReference type="Rhea" id="RHEA:32235"/>
        <dbReference type="ChEBI" id="CHEBI:15378"/>
        <dbReference type="ChEBI" id="CHEBI:43474"/>
        <dbReference type="ChEBI" id="CHEBI:57783"/>
        <dbReference type="ChEBI" id="CHEBI:64076"/>
        <dbReference type="ChEBI" id="CHEBI:456215"/>
        <dbReference type="ChEBI" id="CHEBI:456216"/>
        <dbReference type="EC" id="4.2.1.136"/>
    </reaction>
</comment>
<feature type="binding site" evidence="18">
    <location>
        <position position="166"/>
    </location>
    <ligand>
        <name>(6S)-NADPHX</name>
        <dbReference type="ChEBI" id="CHEBI:64076"/>
    </ligand>
</feature>
<dbReference type="EMBL" id="OANU01000062">
    <property type="protein sequence ID" value="SNX49449.1"/>
    <property type="molecule type" value="Genomic_DNA"/>
</dbReference>
<dbReference type="EC" id="4.2.1.136" evidence="19"/>
<comment type="catalytic activity">
    <reaction evidence="15 17 19">
        <text>(6S)-NADHX + ADP = AMP + phosphate + NADH + H(+)</text>
        <dbReference type="Rhea" id="RHEA:32223"/>
        <dbReference type="ChEBI" id="CHEBI:15378"/>
        <dbReference type="ChEBI" id="CHEBI:43474"/>
        <dbReference type="ChEBI" id="CHEBI:57945"/>
        <dbReference type="ChEBI" id="CHEBI:64074"/>
        <dbReference type="ChEBI" id="CHEBI:456215"/>
        <dbReference type="ChEBI" id="CHEBI:456216"/>
        <dbReference type="EC" id="4.2.1.136"/>
    </reaction>
</comment>
<keyword evidence="11 18" id="KW-0413">Isomerase</keyword>
<gene>
    <name evidence="22" type="primary">nnr</name>
    <name evidence="17" type="synonym">nnrD</name>
    <name evidence="18" type="synonym">nnrE</name>
    <name evidence="22" type="ORF">VTH8203_03096</name>
</gene>
<feature type="binding site" evidence="17">
    <location>
        <position position="327"/>
    </location>
    <ligand>
        <name>(6S)-NADPHX</name>
        <dbReference type="ChEBI" id="CHEBI:64076"/>
    </ligand>
</feature>
<dbReference type="NCBIfam" id="TIGR00196">
    <property type="entry name" value="yjeF_cterm"/>
    <property type="match status" value="1"/>
</dbReference>
<feature type="binding site" evidence="17">
    <location>
        <position position="267"/>
    </location>
    <ligand>
        <name>(6S)-NADPHX</name>
        <dbReference type="ChEBI" id="CHEBI:64076"/>
    </ligand>
</feature>
<comment type="cofactor">
    <cofactor evidence="18 19">
        <name>K(+)</name>
        <dbReference type="ChEBI" id="CHEBI:29103"/>
    </cofactor>
    <text evidence="18 19">Binds 1 potassium ion per subunit.</text>
</comment>
<comment type="caution">
    <text evidence="18">Lacks conserved residue(s) required for the propagation of feature annotation.</text>
</comment>
<dbReference type="EC" id="5.1.99.6" evidence="19"/>
<evidence type="ECO:0000256" key="6">
    <source>
        <dbReference type="ARBA" id="ARBA00022741"/>
    </source>
</evidence>
<dbReference type="RefSeq" id="WP_096994506.1">
    <property type="nucleotide sequence ID" value="NZ_JBHSII010000009.1"/>
</dbReference>
<dbReference type="NCBIfam" id="TIGR00197">
    <property type="entry name" value="yjeF_nterm"/>
    <property type="match status" value="1"/>
</dbReference>
<comment type="cofactor">
    <cofactor evidence="17">
        <name>Mg(2+)</name>
        <dbReference type="ChEBI" id="CHEBI:18420"/>
    </cofactor>
</comment>
<dbReference type="CDD" id="cd01171">
    <property type="entry name" value="YXKO-related"/>
    <property type="match status" value="1"/>
</dbReference>
<comment type="similarity">
    <text evidence="4 19">In the C-terminal section; belongs to the NnrD/CARKD family.</text>
</comment>
<dbReference type="PANTHER" id="PTHR12592:SF0">
    <property type="entry name" value="ATP-DEPENDENT (S)-NAD(P)H-HYDRATE DEHYDRATASE"/>
    <property type="match status" value="1"/>
</dbReference>
<feature type="binding site" evidence="17">
    <location>
        <position position="380"/>
    </location>
    <ligand>
        <name>(6S)-NADPHX</name>
        <dbReference type="ChEBI" id="CHEBI:64076"/>
    </ligand>
</feature>
<dbReference type="Pfam" id="PF03853">
    <property type="entry name" value="YjeF_N"/>
    <property type="match status" value="1"/>
</dbReference>
<dbReference type="Gene3D" id="3.40.50.10260">
    <property type="entry name" value="YjeF N-terminal domain"/>
    <property type="match status" value="1"/>
</dbReference>
<evidence type="ECO:0000256" key="4">
    <source>
        <dbReference type="ARBA" id="ARBA00009524"/>
    </source>
</evidence>
<evidence type="ECO:0000313" key="23">
    <source>
        <dbReference type="Proteomes" id="UP000219336"/>
    </source>
</evidence>
<proteinExistence type="inferred from homology"/>
<dbReference type="Pfam" id="PF01256">
    <property type="entry name" value="Carb_kinase"/>
    <property type="match status" value="1"/>
</dbReference>
<evidence type="ECO:0000256" key="10">
    <source>
        <dbReference type="ARBA" id="ARBA00023027"/>
    </source>
</evidence>
<dbReference type="GO" id="GO:0046496">
    <property type="term" value="P:nicotinamide nucleotide metabolic process"/>
    <property type="evidence" value="ECO:0007669"/>
    <property type="project" value="UniProtKB-UniRule"/>
</dbReference>
<comment type="function">
    <text evidence="17">Catalyzes the dehydration of the S-form of NAD(P)HX at the expense of ADP, which is converted to AMP. Together with NAD(P)HX epimerase, which catalyzes the epimerization of the S- and R-forms, the enzyme allows the repair of both epimers of NAD(P)HX, a damaged form of NAD(P)H that is a result of enzymatic or heat-dependent hydration.</text>
</comment>
<dbReference type="InterPro" id="IPR036652">
    <property type="entry name" value="YjeF_N_dom_sf"/>
</dbReference>
<feature type="binding site" evidence="17">
    <location>
        <begin position="417"/>
        <end position="421"/>
    </location>
    <ligand>
        <name>AMP</name>
        <dbReference type="ChEBI" id="CHEBI:456215"/>
    </ligand>
</feature>
<dbReference type="SUPFAM" id="SSF64153">
    <property type="entry name" value="YjeF N-terminal domain-like"/>
    <property type="match status" value="1"/>
</dbReference>
<comment type="function">
    <text evidence="18">Catalyzes the epimerization of the S- and R-forms of NAD(P)HX, a damaged form of NAD(P)H that is a result of enzymatic or heat-dependent hydration. This is a prerequisite for the S-specific NAD(P)H-hydrate dehydratase to allow the repair of both epimers of NAD(P)HX.</text>
</comment>
<feature type="binding site" evidence="18">
    <location>
        <begin position="69"/>
        <end position="73"/>
    </location>
    <ligand>
        <name>(6S)-NADPHX</name>
        <dbReference type="ChEBI" id="CHEBI:64076"/>
    </ligand>
</feature>
<dbReference type="AlphaFoldDB" id="A0A240EMQ6"/>
<dbReference type="FunFam" id="3.40.50.10260:FF:000003">
    <property type="entry name" value="Multifunctional fusion protein"/>
    <property type="match status" value="1"/>
</dbReference>
<sequence length="507" mass="53547">MTYSKFPISKLPEPLFTSQQVREGEKALAQSLEIELYTLMERAGTATFELIQASFVDARHVLVCCGKGNNGGDGYVVARLALLSGYQVTVWQIGDSESLRGDAARAKNNFLSKGGVIGSPKNTVPDDVDIIVDALLGTGICGEVRPFFSYLFDRLNQSKRPIISIDTPSGLNPDTGAITGNAIKANKTITFIGVKQGLVTGRARAFTGELYFAGLGIATTFNQRCQSSATLTAENWITYLPARNKDSHKGSFGKLLVVGGGEGMSGAAYLASAAALRAGGGLVATLAHESSLTPIRCLLPEAMVTEHTSLSLRDKSKWCSALAIGVGLGRTSWSANVFQQTLALASTLSLPMVIDADGLYWLAKSDTASVLSSNHILTPHPGEAAHLLNCQINNIESNRFEAIRAIQNTYGGVIVLKGAGTLVYDGKNMTVCHAGNPGMATGGMGDVLTGTILSQLGQGKSLMQAAILGTLIHSMAADHEALENGEVGMLASDLLNKIRLICNYDMS</sequence>
<dbReference type="PANTHER" id="PTHR12592">
    <property type="entry name" value="ATP-DEPENDENT (S)-NAD(P)H-HYDRATE DEHYDRATASE FAMILY MEMBER"/>
    <property type="match status" value="1"/>
</dbReference>
<dbReference type="GO" id="GO:0005524">
    <property type="term" value="F:ATP binding"/>
    <property type="evidence" value="ECO:0007669"/>
    <property type="project" value="UniProtKB-UniRule"/>
</dbReference>
<comment type="catalytic activity">
    <reaction evidence="2 18 19">
        <text>(6R)-NADPHX = (6S)-NADPHX</text>
        <dbReference type="Rhea" id="RHEA:32227"/>
        <dbReference type="ChEBI" id="CHEBI:64076"/>
        <dbReference type="ChEBI" id="CHEBI:64077"/>
        <dbReference type="EC" id="5.1.99.6"/>
    </reaction>
</comment>
<evidence type="ECO:0000256" key="17">
    <source>
        <dbReference type="HAMAP-Rule" id="MF_01965"/>
    </source>
</evidence>
<dbReference type="PROSITE" id="PS01050">
    <property type="entry name" value="YJEF_C_2"/>
    <property type="match status" value="1"/>
</dbReference>
<evidence type="ECO:0000313" key="22">
    <source>
        <dbReference type="EMBL" id="SNX49449.1"/>
    </source>
</evidence>
<evidence type="ECO:0000256" key="2">
    <source>
        <dbReference type="ARBA" id="ARBA00000909"/>
    </source>
</evidence>
<keyword evidence="6 17" id="KW-0547">Nucleotide-binding</keyword>
<dbReference type="Proteomes" id="UP000219336">
    <property type="component" value="Unassembled WGS sequence"/>
</dbReference>
<dbReference type="OrthoDB" id="9806925at2"/>
<feature type="binding site" evidence="18">
    <location>
        <position position="70"/>
    </location>
    <ligand>
        <name>K(+)</name>
        <dbReference type="ChEBI" id="CHEBI:29103"/>
    </ligand>
</feature>
<comment type="similarity">
    <text evidence="18">Belongs to the NnrE/AIBP family.</text>
</comment>
<dbReference type="InterPro" id="IPR030677">
    <property type="entry name" value="Nnr"/>
</dbReference>
<dbReference type="InterPro" id="IPR029056">
    <property type="entry name" value="Ribokinase-like"/>
</dbReference>
<feature type="binding site" evidence="18">
    <location>
        <position position="169"/>
    </location>
    <ligand>
        <name>K(+)</name>
        <dbReference type="ChEBI" id="CHEBI:29103"/>
    </ligand>
</feature>
<evidence type="ECO:0000256" key="11">
    <source>
        <dbReference type="ARBA" id="ARBA00023235"/>
    </source>
</evidence>
<keyword evidence="10 17" id="KW-0520">NAD</keyword>
<evidence type="ECO:0000259" key="21">
    <source>
        <dbReference type="PROSITE" id="PS51385"/>
    </source>
</evidence>
<evidence type="ECO:0000256" key="14">
    <source>
        <dbReference type="ARBA" id="ARBA00025153"/>
    </source>
</evidence>
<feature type="binding site" evidence="17">
    <location>
        <position position="446"/>
    </location>
    <ligand>
        <name>(6S)-NADPHX</name>
        <dbReference type="ChEBI" id="CHEBI:64076"/>
    </ligand>
</feature>
<keyword evidence="13" id="KW-0511">Multifunctional enzyme</keyword>
<evidence type="ECO:0000256" key="18">
    <source>
        <dbReference type="HAMAP-Rule" id="MF_01966"/>
    </source>
</evidence>
<feature type="domain" description="YjeF N-terminal" evidence="21">
    <location>
        <begin position="21"/>
        <end position="223"/>
    </location>
</feature>
<evidence type="ECO:0000256" key="3">
    <source>
        <dbReference type="ARBA" id="ARBA00006001"/>
    </source>
</evidence>
<keyword evidence="8 17" id="KW-0521">NADP</keyword>
<keyword evidence="5 18" id="KW-0479">Metal-binding</keyword>
<evidence type="ECO:0000256" key="12">
    <source>
        <dbReference type="ARBA" id="ARBA00023239"/>
    </source>
</evidence>
<dbReference type="PIRSF" id="PIRSF017184">
    <property type="entry name" value="Nnr"/>
    <property type="match status" value="1"/>
</dbReference>
<dbReference type="HAMAP" id="MF_01966">
    <property type="entry name" value="NADHX_epimerase"/>
    <property type="match status" value="1"/>
</dbReference>
<comment type="similarity">
    <text evidence="3 19">In the N-terminal section; belongs to the NnrE/AIBP family.</text>
</comment>
<keyword evidence="9 18" id="KW-0630">Potassium</keyword>